<dbReference type="EMBL" id="GGEC01069623">
    <property type="protein sequence ID" value="MBX50107.1"/>
    <property type="molecule type" value="Transcribed_RNA"/>
</dbReference>
<dbReference type="AlphaFoldDB" id="A0A2P2P5X0"/>
<name>A0A2P2P5X0_RHIMU</name>
<proteinExistence type="predicted"/>
<sequence length="25" mass="2894">MVPCSTKKKRKPLRLKESEGLIFGF</sequence>
<evidence type="ECO:0000313" key="1">
    <source>
        <dbReference type="EMBL" id="MBX50107.1"/>
    </source>
</evidence>
<protein>
    <submittedName>
        <fullName evidence="1">Uncharacterized protein</fullName>
    </submittedName>
</protein>
<reference evidence="1" key="1">
    <citation type="submission" date="2018-02" db="EMBL/GenBank/DDBJ databases">
        <title>Rhizophora mucronata_Transcriptome.</title>
        <authorList>
            <person name="Meera S.P."/>
            <person name="Sreeshan A."/>
            <person name="Augustine A."/>
        </authorList>
    </citation>
    <scope>NUCLEOTIDE SEQUENCE</scope>
    <source>
        <tissue evidence="1">Leaf</tissue>
    </source>
</reference>
<organism evidence="1">
    <name type="scientific">Rhizophora mucronata</name>
    <name type="common">Asiatic mangrove</name>
    <dbReference type="NCBI Taxonomy" id="61149"/>
    <lineage>
        <taxon>Eukaryota</taxon>
        <taxon>Viridiplantae</taxon>
        <taxon>Streptophyta</taxon>
        <taxon>Embryophyta</taxon>
        <taxon>Tracheophyta</taxon>
        <taxon>Spermatophyta</taxon>
        <taxon>Magnoliopsida</taxon>
        <taxon>eudicotyledons</taxon>
        <taxon>Gunneridae</taxon>
        <taxon>Pentapetalae</taxon>
        <taxon>rosids</taxon>
        <taxon>fabids</taxon>
        <taxon>Malpighiales</taxon>
        <taxon>Rhizophoraceae</taxon>
        <taxon>Rhizophora</taxon>
    </lineage>
</organism>
<accession>A0A2P2P5X0</accession>